<evidence type="ECO:0000256" key="5">
    <source>
        <dbReference type="ARBA" id="ARBA00022833"/>
    </source>
</evidence>
<evidence type="ECO:0000256" key="2">
    <source>
        <dbReference type="ARBA" id="ARBA00006676"/>
    </source>
</evidence>
<dbReference type="PANTHER" id="PTHR11409:SF42">
    <property type="entry name" value="ADENOSINE DEAMINASE-LIKE PROTEIN"/>
    <property type="match status" value="1"/>
</dbReference>
<dbReference type="GO" id="GO:0009117">
    <property type="term" value="P:nucleotide metabolic process"/>
    <property type="evidence" value="ECO:0007669"/>
    <property type="project" value="UniProtKB-KW"/>
</dbReference>
<comment type="cofactor">
    <cofactor evidence="1">
        <name>Zn(2+)</name>
        <dbReference type="ChEBI" id="CHEBI:29105"/>
    </cofactor>
</comment>
<comment type="catalytic activity">
    <reaction evidence="7">
        <text>N(6)-methyl-AMP + H2O + H(+) = IMP + methylamine</text>
        <dbReference type="Rhea" id="RHEA:16001"/>
        <dbReference type="ChEBI" id="CHEBI:15377"/>
        <dbReference type="ChEBI" id="CHEBI:15378"/>
        <dbReference type="ChEBI" id="CHEBI:58053"/>
        <dbReference type="ChEBI" id="CHEBI:59338"/>
        <dbReference type="ChEBI" id="CHEBI:144842"/>
    </reaction>
    <physiologicalReaction direction="left-to-right" evidence="7">
        <dbReference type="Rhea" id="RHEA:16002"/>
    </physiologicalReaction>
</comment>
<evidence type="ECO:0000259" key="8">
    <source>
        <dbReference type="Pfam" id="PF00962"/>
    </source>
</evidence>
<dbReference type="InParanoid" id="A0A0H2RI93"/>
<proteinExistence type="inferred from homology"/>
<gene>
    <name evidence="9" type="ORF">SCHPADRAFT_905889</name>
</gene>
<evidence type="ECO:0000256" key="1">
    <source>
        <dbReference type="ARBA" id="ARBA00001947"/>
    </source>
</evidence>
<keyword evidence="3" id="KW-0479">Metal-binding</keyword>
<dbReference type="SUPFAM" id="SSF51556">
    <property type="entry name" value="Metallo-dependent hydrolases"/>
    <property type="match status" value="1"/>
</dbReference>
<dbReference type="FunCoup" id="A0A0H2RI93">
    <property type="interactions" value="177"/>
</dbReference>
<evidence type="ECO:0000313" key="9">
    <source>
        <dbReference type="EMBL" id="KLO11539.1"/>
    </source>
</evidence>
<dbReference type="Gene3D" id="3.20.20.140">
    <property type="entry name" value="Metal-dependent hydrolases"/>
    <property type="match status" value="1"/>
</dbReference>
<dbReference type="GO" id="GO:0046103">
    <property type="term" value="P:inosine biosynthetic process"/>
    <property type="evidence" value="ECO:0007669"/>
    <property type="project" value="TreeGrafter"/>
</dbReference>
<feature type="domain" description="Adenosine deaminase" evidence="8">
    <location>
        <begin position="30"/>
        <end position="351"/>
    </location>
</feature>
<dbReference type="InterPro" id="IPR001365">
    <property type="entry name" value="A_deaminase_dom"/>
</dbReference>
<name>A0A0H2RI93_9AGAM</name>
<dbReference type="PANTHER" id="PTHR11409">
    <property type="entry name" value="ADENOSINE DEAMINASE"/>
    <property type="match status" value="1"/>
</dbReference>
<evidence type="ECO:0000256" key="7">
    <source>
        <dbReference type="ARBA" id="ARBA00048787"/>
    </source>
</evidence>
<comment type="similarity">
    <text evidence="2">Belongs to the metallo-dependent hydrolases superfamily. Adenosine and AMP deaminases family.</text>
</comment>
<protein>
    <submittedName>
        <fullName evidence="9">Metallo-dependent hydrolase</fullName>
    </submittedName>
</protein>
<keyword evidence="6" id="KW-0546">Nucleotide metabolism</keyword>
<dbReference type="GO" id="GO:0006154">
    <property type="term" value="P:adenosine catabolic process"/>
    <property type="evidence" value="ECO:0007669"/>
    <property type="project" value="TreeGrafter"/>
</dbReference>
<keyword evidence="10" id="KW-1185">Reference proteome</keyword>
<evidence type="ECO:0000256" key="3">
    <source>
        <dbReference type="ARBA" id="ARBA00022723"/>
    </source>
</evidence>
<sequence>MSNPPSDADPAKVAFCSLTESQLSILKSLPKAELHAHLNGCIPLAVLQQLASEYSGEGGHTSDAIRQSLDKLKDGVELKEISDFFSLFPTIYELTSTPNAIATATRAVLESFLDGDSPQCSYLELRSTPRTTACMSRREYVEAIVAEVEKYPAEKAALIVSVDRRMSVADAEECVTIAIDLKNAGRRVVGVDLCGDPLAGDMQLLKSNFDRAREAGLGITLHIAETEKNTSEDTLQLLSFKPDRLGHATFLDDAAKKIVLEQGICIEICLTSNILCKTVKSLQDHHVMYHFRLDHPVAICTDDTLPFRNSMLGEYALLMAEPPHGLGLKESEIKRIAEMGMQNRFPPRPRSDK</sequence>
<reference evidence="9 10" key="1">
    <citation type="submission" date="2015-04" db="EMBL/GenBank/DDBJ databases">
        <title>Complete genome sequence of Schizopora paradoxa KUC8140, a cosmopolitan wood degrader in East Asia.</title>
        <authorList>
            <consortium name="DOE Joint Genome Institute"/>
            <person name="Min B."/>
            <person name="Park H."/>
            <person name="Jang Y."/>
            <person name="Kim J.-J."/>
            <person name="Kim K.H."/>
            <person name="Pangilinan J."/>
            <person name="Lipzen A."/>
            <person name="Riley R."/>
            <person name="Grigoriev I.V."/>
            <person name="Spatafora J.W."/>
            <person name="Choi I.-G."/>
        </authorList>
    </citation>
    <scope>NUCLEOTIDE SEQUENCE [LARGE SCALE GENOMIC DNA]</scope>
    <source>
        <strain evidence="9 10">KUC8140</strain>
    </source>
</reference>
<accession>A0A0H2RI93</accession>
<evidence type="ECO:0000256" key="4">
    <source>
        <dbReference type="ARBA" id="ARBA00022801"/>
    </source>
</evidence>
<keyword evidence="5" id="KW-0862">Zinc</keyword>
<dbReference type="GO" id="GO:0004000">
    <property type="term" value="F:adenosine deaminase activity"/>
    <property type="evidence" value="ECO:0007669"/>
    <property type="project" value="TreeGrafter"/>
</dbReference>
<dbReference type="Proteomes" id="UP000053477">
    <property type="component" value="Unassembled WGS sequence"/>
</dbReference>
<dbReference type="GO" id="GO:0046872">
    <property type="term" value="F:metal ion binding"/>
    <property type="evidence" value="ECO:0007669"/>
    <property type="project" value="UniProtKB-KW"/>
</dbReference>
<evidence type="ECO:0000313" key="10">
    <source>
        <dbReference type="Proteomes" id="UP000053477"/>
    </source>
</evidence>
<organism evidence="9 10">
    <name type="scientific">Schizopora paradoxa</name>
    <dbReference type="NCBI Taxonomy" id="27342"/>
    <lineage>
        <taxon>Eukaryota</taxon>
        <taxon>Fungi</taxon>
        <taxon>Dikarya</taxon>
        <taxon>Basidiomycota</taxon>
        <taxon>Agaricomycotina</taxon>
        <taxon>Agaricomycetes</taxon>
        <taxon>Hymenochaetales</taxon>
        <taxon>Schizoporaceae</taxon>
        <taxon>Schizopora</taxon>
    </lineage>
</organism>
<keyword evidence="4 9" id="KW-0378">Hydrolase</keyword>
<dbReference type="Pfam" id="PF00962">
    <property type="entry name" value="A_deaminase"/>
    <property type="match status" value="1"/>
</dbReference>
<dbReference type="EMBL" id="KQ085997">
    <property type="protein sequence ID" value="KLO11539.1"/>
    <property type="molecule type" value="Genomic_DNA"/>
</dbReference>
<dbReference type="InterPro" id="IPR006330">
    <property type="entry name" value="Ado/ade_deaminase"/>
</dbReference>
<dbReference type="OrthoDB" id="272271at2759"/>
<dbReference type="AlphaFoldDB" id="A0A0H2RI93"/>
<dbReference type="STRING" id="27342.A0A0H2RI93"/>
<dbReference type="InterPro" id="IPR032466">
    <property type="entry name" value="Metal_Hydrolase"/>
</dbReference>
<evidence type="ECO:0000256" key="6">
    <source>
        <dbReference type="ARBA" id="ARBA00023080"/>
    </source>
</evidence>